<dbReference type="EMBL" id="JALNTZ010000622">
    <property type="protein sequence ID" value="KAJ3632123.1"/>
    <property type="molecule type" value="Genomic_DNA"/>
</dbReference>
<name>A0AA38HKN9_9CUCU</name>
<evidence type="ECO:0000313" key="1">
    <source>
        <dbReference type="EMBL" id="KAJ3632123.1"/>
    </source>
</evidence>
<accession>A0AA38HKN9</accession>
<evidence type="ECO:0000313" key="2">
    <source>
        <dbReference type="Proteomes" id="UP001168821"/>
    </source>
</evidence>
<protein>
    <submittedName>
        <fullName evidence="1">Uncharacterized protein</fullName>
    </submittedName>
</protein>
<keyword evidence="2" id="KW-1185">Reference proteome</keyword>
<comment type="caution">
    <text evidence="1">The sequence shown here is derived from an EMBL/GenBank/DDBJ whole genome shotgun (WGS) entry which is preliminary data.</text>
</comment>
<dbReference type="Proteomes" id="UP001168821">
    <property type="component" value="Unassembled WGS sequence"/>
</dbReference>
<sequence length="139" mass="15574">MNSTGFLKGPSLKRQMRCLQNSQLELPASLRSPLVIRLLATYSPQIPNIKHKNRFFYSTRENRPKVDSNQAETVPLEPLILPKYKEDANDARKIASQCSALSNGLPISDKDMLIAFLSGLPTNNPTPLILYTPHLSLPF</sequence>
<proteinExistence type="predicted"/>
<gene>
    <name evidence="1" type="ORF">Zmor_022075</name>
</gene>
<dbReference type="AlphaFoldDB" id="A0AA38HKN9"/>
<organism evidence="1 2">
    <name type="scientific">Zophobas morio</name>
    <dbReference type="NCBI Taxonomy" id="2755281"/>
    <lineage>
        <taxon>Eukaryota</taxon>
        <taxon>Metazoa</taxon>
        <taxon>Ecdysozoa</taxon>
        <taxon>Arthropoda</taxon>
        <taxon>Hexapoda</taxon>
        <taxon>Insecta</taxon>
        <taxon>Pterygota</taxon>
        <taxon>Neoptera</taxon>
        <taxon>Endopterygota</taxon>
        <taxon>Coleoptera</taxon>
        <taxon>Polyphaga</taxon>
        <taxon>Cucujiformia</taxon>
        <taxon>Tenebrionidae</taxon>
        <taxon>Zophobas</taxon>
    </lineage>
</organism>
<reference evidence="1" key="1">
    <citation type="journal article" date="2023" name="G3 (Bethesda)">
        <title>Whole genome assemblies of Zophobas morio and Tenebrio molitor.</title>
        <authorList>
            <person name="Kaur S."/>
            <person name="Stinson S.A."/>
            <person name="diCenzo G.C."/>
        </authorList>
    </citation>
    <scope>NUCLEOTIDE SEQUENCE</scope>
    <source>
        <strain evidence="1">QUZm001</strain>
    </source>
</reference>